<evidence type="ECO:0000256" key="3">
    <source>
        <dbReference type="ARBA" id="ARBA00004123"/>
    </source>
</evidence>
<evidence type="ECO:0000259" key="13">
    <source>
        <dbReference type="Pfam" id="PF04406"/>
    </source>
</evidence>
<evidence type="ECO:0000256" key="9">
    <source>
        <dbReference type="ARBA" id="ARBA00023125"/>
    </source>
</evidence>
<dbReference type="AlphaFoldDB" id="A0A8S0ZCZ3"/>
<dbReference type="PRINTS" id="PR01551">
    <property type="entry name" value="SPO11HOMOLOG"/>
</dbReference>
<dbReference type="InterPro" id="IPR036388">
    <property type="entry name" value="WH-like_DNA-bd_sf"/>
</dbReference>
<keyword evidence="6" id="KW-0479">Metal-binding</keyword>
<keyword evidence="11" id="KW-0539">Nucleus</keyword>
<comment type="caution">
    <text evidence="15">The sequence shown here is derived from an EMBL/GenBank/DDBJ whole genome shotgun (WGS) entry which is preliminary data.</text>
</comment>
<dbReference type="InterPro" id="IPR013049">
    <property type="entry name" value="Spo11/TopoVI_A_N"/>
</dbReference>
<dbReference type="GO" id="GO:0003918">
    <property type="term" value="F:DNA topoisomerase type II (double strand cut, ATP-hydrolyzing) activity"/>
    <property type="evidence" value="ECO:0007669"/>
    <property type="project" value="UniProtKB-UniRule"/>
</dbReference>
<evidence type="ECO:0000313" key="16">
    <source>
        <dbReference type="Proteomes" id="UP000494256"/>
    </source>
</evidence>
<dbReference type="InterPro" id="IPR036078">
    <property type="entry name" value="Spo11/TopoVI_A_sf"/>
</dbReference>
<evidence type="ECO:0000256" key="1">
    <source>
        <dbReference type="ARBA" id="ARBA00000185"/>
    </source>
</evidence>
<proteinExistence type="inferred from homology"/>
<keyword evidence="8 12" id="KW-0799">Topoisomerase</keyword>
<reference evidence="15 16" key="1">
    <citation type="submission" date="2020-04" db="EMBL/GenBank/DDBJ databases">
        <authorList>
            <person name="Wallbank WR R."/>
            <person name="Pardo Diaz C."/>
            <person name="Kozak K."/>
            <person name="Martin S."/>
            <person name="Jiggins C."/>
            <person name="Moest M."/>
            <person name="Warren A I."/>
            <person name="Byers J.R.P. K."/>
            <person name="Montejo-Kovacevich G."/>
            <person name="Yen C E."/>
        </authorList>
    </citation>
    <scope>NUCLEOTIDE SEQUENCE [LARGE SCALE GENOMIC DNA]</scope>
</reference>
<dbReference type="PROSITE" id="PS52041">
    <property type="entry name" value="TOPO_IIB"/>
    <property type="match status" value="1"/>
</dbReference>
<dbReference type="SUPFAM" id="SSF56726">
    <property type="entry name" value="DNA topoisomerase IV, alpha subunit"/>
    <property type="match status" value="1"/>
</dbReference>
<dbReference type="OrthoDB" id="10055806at2759"/>
<feature type="domain" description="Topoisomerase 6 subunit A/Spo11 TOPRIM" evidence="14">
    <location>
        <begin position="286"/>
        <end position="457"/>
    </location>
</feature>
<feature type="domain" description="Spo11/DNA topoisomerase VI subunit A N-terminal" evidence="13">
    <location>
        <begin position="178"/>
        <end position="238"/>
    </location>
</feature>
<dbReference type="PANTHER" id="PTHR10848">
    <property type="entry name" value="MEIOTIC RECOMBINATION PROTEIN SPO11"/>
    <property type="match status" value="1"/>
</dbReference>
<evidence type="ECO:0000313" key="15">
    <source>
        <dbReference type="EMBL" id="CAB3231225.1"/>
    </source>
</evidence>
<keyword evidence="7" id="KW-0460">Magnesium</keyword>
<sequence length="464" mass="51985">MEIARWWSIVERRPAARGYYLAQAQYIVTTLFHIFITTDFIAASMTSLETTFKQDPKLAAAINNLCRSQATQIDITETVTLPERKLRFNEVQDLLKQSSRTNAPIIINDSRKLAIKKIEDILSDINKSAENGSTPKLIIRNQKLWSNCIYDLDRVTLKSFNQAKKTILTYSRAEDKTRFNTIVFVLTKVHELLSKNMSVTRRELFYQNVARLRNQANLDVAVRDVCCLLETPPWSLGIMATSKGLIAGPLKLHYRNGGVVDCMASGGVLIPQDITGIVEFQTTAKYILVVEKDAIFQKLLDEGALVRLRPVIIITGKGYPDVSTRQLLCRLCTEIRLRALALVDADPHGYEIFLTYKYGSLAQSHLSASLACTSLVLLGARHSDIMTLAPNETRLTLTERDIRKLQSLIKRPYLDTSVGVKIKDELEIMLSSGIKAEIEALAPTAAALCDAYIPSKIIKDCYLG</sequence>
<dbReference type="EMBL" id="CADEBD010000288">
    <property type="protein sequence ID" value="CAB3231225.1"/>
    <property type="molecule type" value="Genomic_DNA"/>
</dbReference>
<dbReference type="GO" id="GO:0003677">
    <property type="term" value="F:DNA binding"/>
    <property type="evidence" value="ECO:0007669"/>
    <property type="project" value="UniProtKB-UniRule"/>
</dbReference>
<evidence type="ECO:0000256" key="4">
    <source>
        <dbReference type="ARBA" id="ARBA00006559"/>
    </source>
</evidence>
<evidence type="ECO:0000259" key="14">
    <source>
        <dbReference type="Pfam" id="PF21180"/>
    </source>
</evidence>
<dbReference type="PANTHER" id="PTHR10848:SF0">
    <property type="entry name" value="MEIOTIC RECOMBINATION PROTEIN SPO11"/>
    <property type="match status" value="1"/>
</dbReference>
<comment type="cofactor">
    <cofactor evidence="2">
        <name>Mg(2+)</name>
        <dbReference type="ChEBI" id="CHEBI:18420"/>
    </cofactor>
</comment>
<comment type="similarity">
    <text evidence="4 12">Belongs to the TOP6A family.</text>
</comment>
<evidence type="ECO:0000256" key="8">
    <source>
        <dbReference type="ARBA" id="ARBA00023029"/>
    </source>
</evidence>
<dbReference type="GO" id="GO:0000706">
    <property type="term" value="P:meiotic DNA double-strand break processing"/>
    <property type="evidence" value="ECO:0007669"/>
    <property type="project" value="TreeGrafter"/>
</dbReference>
<evidence type="ECO:0000256" key="2">
    <source>
        <dbReference type="ARBA" id="ARBA00001946"/>
    </source>
</evidence>
<gene>
    <name evidence="15" type="ORF">APLA_LOCUS5064</name>
</gene>
<feature type="active site" description="O-(5'-phospho-DNA)-tyrosine intermediate" evidence="12">
    <location>
        <position position="206"/>
    </location>
</feature>
<dbReference type="GO" id="GO:0000228">
    <property type="term" value="C:nuclear chromosome"/>
    <property type="evidence" value="ECO:0007669"/>
    <property type="project" value="TreeGrafter"/>
</dbReference>
<keyword evidence="10 12" id="KW-0413">Isomerase</keyword>
<evidence type="ECO:0000256" key="6">
    <source>
        <dbReference type="ARBA" id="ARBA00022723"/>
    </source>
</evidence>
<dbReference type="CDD" id="cd00223">
    <property type="entry name" value="TOPRIM_TopoIIB_SPO"/>
    <property type="match status" value="1"/>
</dbReference>
<dbReference type="GO" id="GO:0042138">
    <property type="term" value="P:meiotic DNA double-strand break formation"/>
    <property type="evidence" value="ECO:0007669"/>
    <property type="project" value="InterPro"/>
</dbReference>
<dbReference type="Pfam" id="PF21180">
    <property type="entry name" value="TOP6A-Spo11_Toprim"/>
    <property type="match status" value="1"/>
</dbReference>
<dbReference type="Pfam" id="PF04406">
    <property type="entry name" value="TP6A_N"/>
    <property type="match status" value="1"/>
</dbReference>
<evidence type="ECO:0000256" key="7">
    <source>
        <dbReference type="ARBA" id="ARBA00022842"/>
    </source>
</evidence>
<name>A0A8S0ZCZ3_ARCPL</name>
<dbReference type="Proteomes" id="UP000494256">
    <property type="component" value="Unassembled WGS sequence"/>
</dbReference>
<dbReference type="GO" id="GO:0046872">
    <property type="term" value="F:metal ion binding"/>
    <property type="evidence" value="ECO:0007669"/>
    <property type="project" value="UniProtKB-KW"/>
</dbReference>
<dbReference type="InterPro" id="IPR002815">
    <property type="entry name" value="Spo11/TopoVI_A"/>
</dbReference>
<comment type="subcellular location">
    <subcellularLocation>
        <location evidence="3">Nucleus</location>
    </subcellularLocation>
</comment>
<dbReference type="Gene3D" id="1.10.10.10">
    <property type="entry name" value="Winged helix-like DNA-binding domain superfamily/Winged helix DNA-binding domain"/>
    <property type="match status" value="1"/>
</dbReference>
<comment type="catalytic activity">
    <reaction evidence="1 12">
        <text>ATP-dependent breakage, passage and rejoining of double-stranded DNA.</text>
        <dbReference type="EC" id="5.6.2.2"/>
    </reaction>
</comment>
<evidence type="ECO:0000256" key="11">
    <source>
        <dbReference type="ARBA" id="ARBA00023242"/>
    </source>
</evidence>
<evidence type="ECO:0000256" key="10">
    <source>
        <dbReference type="ARBA" id="ARBA00023235"/>
    </source>
</evidence>
<dbReference type="GO" id="GO:0005524">
    <property type="term" value="F:ATP binding"/>
    <property type="evidence" value="ECO:0007669"/>
    <property type="project" value="InterPro"/>
</dbReference>
<keyword evidence="9 12" id="KW-0238">DNA-binding</keyword>
<dbReference type="InterPro" id="IPR034136">
    <property type="entry name" value="TOPRIM_Topo6A/Spo11"/>
</dbReference>
<dbReference type="EC" id="5.6.2.2" evidence="5"/>
<evidence type="ECO:0000256" key="12">
    <source>
        <dbReference type="PROSITE-ProRule" id="PRU01385"/>
    </source>
</evidence>
<accession>A0A8S0ZCZ3</accession>
<dbReference type="InterPro" id="IPR013048">
    <property type="entry name" value="Meiotic_Spo11"/>
</dbReference>
<dbReference type="Gene3D" id="3.40.1360.10">
    <property type="match status" value="1"/>
</dbReference>
<organism evidence="15 16">
    <name type="scientific">Arctia plantaginis</name>
    <name type="common">Wood tiger moth</name>
    <name type="synonym">Phalaena plantaginis</name>
    <dbReference type="NCBI Taxonomy" id="874455"/>
    <lineage>
        <taxon>Eukaryota</taxon>
        <taxon>Metazoa</taxon>
        <taxon>Ecdysozoa</taxon>
        <taxon>Arthropoda</taxon>
        <taxon>Hexapoda</taxon>
        <taxon>Insecta</taxon>
        <taxon>Pterygota</taxon>
        <taxon>Neoptera</taxon>
        <taxon>Endopterygota</taxon>
        <taxon>Lepidoptera</taxon>
        <taxon>Glossata</taxon>
        <taxon>Ditrysia</taxon>
        <taxon>Noctuoidea</taxon>
        <taxon>Erebidae</taxon>
        <taxon>Arctiinae</taxon>
        <taxon>Arctia</taxon>
    </lineage>
</organism>
<dbReference type="GO" id="GO:0007131">
    <property type="term" value="P:reciprocal meiotic recombination"/>
    <property type="evidence" value="ECO:0007669"/>
    <property type="project" value="TreeGrafter"/>
</dbReference>
<dbReference type="PRINTS" id="PR01550">
    <property type="entry name" value="TOP6AFAMILY"/>
</dbReference>
<evidence type="ECO:0000256" key="5">
    <source>
        <dbReference type="ARBA" id="ARBA00012895"/>
    </source>
</evidence>
<protein>
    <recommendedName>
        <fullName evidence="5">DNA topoisomerase (ATP-hydrolyzing)</fullName>
        <ecNumber evidence="5">5.6.2.2</ecNumber>
    </recommendedName>
</protein>